<accession>A0AA35Z5K6</accession>
<dbReference type="Pfam" id="PF00122">
    <property type="entry name" value="E1-E2_ATPase"/>
    <property type="match status" value="1"/>
</dbReference>
<keyword evidence="3" id="KW-1185">Reference proteome</keyword>
<reference evidence="2" key="1">
    <citation type="submission" date="2023-04" db="EMBL/GenBank/DDBJ databases">
        <authorList>
            <person name="Vijverberg K."/>
            <person name="Xiong W."/>
            <person name="Schranz E."/>
        </authorList>
    </citation>
    <scope>NUCLEOTIDE SEQUENCE</scope>
</reference>
<organism evidence="2 3">
    <name type="scientific">Lactuca saligna</name>
    <name type="common">Willowleaf lettuce</name>
    <dbReference type="NCBI Taxonomy" id="75948"/>
    <lineage>
        <taxon>Eukaryota</taxon>
        <taxon>Viridiplantae</taxon>
        <taxon>Streptophyta</taxon>
        <taxon>Embryophyta</taxon>
        <taxon>Tracheophyta</taxon>
        <taxon>Spermatophyta</taxon>
        <taxon>Magnoliopsida</taxon>
        <taxon>eudicotyledons</taxon>
        <taxon>Gunneridae</taxon>
        <taxon>Pentapetalae</taxon>
        <taxon>asterids</taxon>
        <taxon>campanulids</taxon>
        <taxon>Asterales</taxon>
        <taxon>Asteraceae</taxon>
        <taxon>Cichorioideae</taxon>
        <taxon>Cichorieae</taxon>
        <taxon>Lactucinae</taxon>
        <taxon>Lactuca</taxon>
    </lineage>
</organism>
<protein>
    <recommendedName>
        <fullName evidence="1">CRA domain-containing protein</fullName>
    </recommendedName>
</protein>
<dbReference type="Gene3D" id="2.70.150.10">
    <property type="entry name" value="Calcium-transporting ATPase, cytoplasmic transduction domain A"/>
    <property type="match status" value="1"/>
</dbReference>
<dbReference type="InterPro" id="IPR059000">
    <property type="entry name" value="ATPase_P-type_domA"/>
</dbReference>
<dbReference type="InterPro" id="IPR013144">
    <property type="entry name" value="CRA_dom"/>
</dbReference>
<dbReference type="InterPro" id="IPR024964">
    <property type="entry name" value="CTLH/CRA"/>
</dbReference>
<dbReference type="AlphaFoldDB" id="A0AA35Z5K6"/>
<dbReference type="Pfam" id="PF10607">
    <property type="entry name" value="CTLH"/>
    <property type="match status" value="1"/>
</dbReference>
<proteinExistence type="predicted"/>
<dbReference type="PANTHER" id="PTHR12864">
    <property type="entry name" value="RAN BINDING PROTEIN 9-RELATED"/>
    <property type="match status" value="1"/>
</dbReference>
<sequence>MAVKKAVQSGNIEDAIEKVNDLNLEIEETPEFAQEELAPRVEENQSFLKELERTLALLAFEDVKNRPVGDLLDISQHLKTASEVNDAILTSQSHEKDPKLTSLLRMLLWSQNQLNEKAAYPRITDQPHLKTPLNGGSSWIVNDSNASIDQFETIFFKICPAIKLDGFTSRQLRLIKSVVEKSFKDLAYIRGKVIAGRSVVDESMLTRESLPIFKEEGLFVSTGTINWDGPLKTEASSTGSNSTITKIVKMLLRLKLNAR</sequence>
<dbReference type="SMART" id="SM00757">
    <property type="entry name" value="CRA"/>
    <property type="match status" value="1"/>
</dbReference>
<feature type="domain" description="CRA" evidence="1">
    <location>
        <begin position="24"/>
        <end position="120"/>
    </location>
</feature>
<dbReference type="SUPFAM" id="SSF81653">
    <property type="entry name" value="Calcium ATPase, transduction domain A"/>
    <property type="match status" value="1"/>
</dbReference>
<name>A0AA35Z5K6_LACSI</name>
<evidence type="ECO:0000313" key="2">
    <source>
        <dbReference type="EMBL" id="CAI9286068.1"/>
    </source>
</evidence>
<evidence type="ECO:0000313" key="3">
    <source>
        <dbReference type="Proteomes" id="UP001177003"/>
    </source>
</evidence>
<dbReference type="EMBL" id="OX465081">
    <property type="protein sequence ID" value="CAI9286068.1"/>
    <property type="molecule type" value="Genomic_DNA"/>
</dbReference>
<dbReference type="InterPro" id="IPR050618">
    <property type="entry name" value="Ubq-SigPath_Reg"/>
</dbReference>
<dbReference type="InterPro" id="IPR008250">
    <property type="entry name" value="ATPase_P-typ_transduc_dom_A_sf"/>
</dbReference>
<gene>
    <name evidence="2" type="ORF">LSALG_LOCUS25506</name>
</gene>
<evidence type="ECO:0000259" key="1">
    <source>
        <dbReference type="SMART" id="SM00757"/>
    </source>
</evidence>
<dbReference type="Proteomes" id="UP001177003">
    <property type="component" value="Chromosome 5"/>
</dbReference>